<dbReference type="InterPro" id="IPR051909">
    <property type="entry name" value="MFP_Cation_Efflux"/>
</dbReference>
<dbReference type="Pfam" id="PF25975">
    <property type="entry name" value="CzcB_C"/>
    <property type="match status" value="1"/>
</dbReference>
<dbReference type="GO" id="GO:0015679">
    <property type="term" value="P:plasma membrane copper ion transport"/>
    <property type="evidence" value="ECO:0007669"/>
    <property type="project" value="TreeGrafter"/>
</dbReference>
<feature type="domain" description="CzcB-like C-terminal circularly permuted SH3-like" evidence="4">
    <location>
        <begin position="254"/>
        <end position="313"/>
    </location>
</feature>
<dbReference type="AlphaFoldDB" id="A0A4Q7IUM3"/>
<dbReference type="Gene3D" id="2.40.420.20">
    <property type="match status" value="1"/>
</dbReference>
<dbReference type="CDD" id="cd06850">
    <property type="entry name" value="biotinyl_domain"/>
    <property type="match status" value="1"/>
</dbReference>
<feature type="chain" id="PRO_5020950307" evidence="3">
    <location>
        <begin position="34"/>
        <end position="325"/>
    </location>
</feature>
<evidence type="ECO:0000256" key="2">
    <source>
        <dbReference type="SAM" id="MobiDB-lite"/>
    </source>
</evidence>
<dbReference type="PANTHER" id="PTHR30097">
    <property type="entry name" value="CATION EFFLUX SYSTEM PROTEIN CUSB"/>
    <property type="match status" value="1"/>
</dbReference>
<accession>A0A4Q7IUM3</accession>
<dbReference type="GO" id="GO:0030313">
    <property type="term" value="C:cell envelope"/>
    <property type="evidence" value="ECO:0007669"/>
    <property type="project" value="TreeGrafter"/>
</dbReference>
<dbReference type="GO" id="GO:0060003">
    <property type="term" value="P:copper ion export"/>
    <property type="evidence" value="ECO:0007669"/>
    <property type="project" value="TreeGrafter"/>
</dbReference>
<evidence type="ECO:0000256" key="1">
    <source>
        <dbReference type="ARBA" id="ARBA00022448"/>
    </source>
</evidence>
<dbReference type="Gene3D" id="2.40.50.100">
    <property type="match status" value="1"/>
</dbReference>
<keyword evidence="3" id="KW-0732">Signal</keyword>
<evidence type="ECO:0000259" key="4">
    <source>
        <dbReference type="Pfam" id="PF25975"/>
    </source>
</evidence>
<dbReference type="EMBL" id="PPSX01000003">
    <property type="protein sequence ID" value="RZQ55037.1"/>
    <property type="molecule type" value="Genomic_DNA"/>
</dbReference>
<dbReference type="SUPFAM" id="SSF51230">
    <property type="entry name" value="Single hybrid motif"/>
    <property type="match status" value="1"/>
</dbReference>
<dbReference type="PANTHER" id="PTHR30097:SF4">
    <property type="entry name" value="SLR6042 PROTEIN"/>
    <property type="match status" value="1"/>
</dbReference>
<feature type="region of interest" description="Disordered" evidence="2">
    <location>
        <begin position="32"/>
        <end position="52"/>
    </location>
</feature>
<evidence type="ECO:0000256" key="3">
    <source>
        <dbReference type="SAM" id="SignalP"/>
    </source>
</evidence>
<comment type="caution">
    <text evidence="5">The sequence shown here is derived from an EMBL/GenBank/DDBJ whole genome shotgun (WGS) entry which is preliminary data.</text>
</comment>
<dbReference type="Proteomes" id="UP000291338">
    <property type="component" value="Unassembled WGS sequence"/>
</dbReference>
<gene>
    <name evidence="5" type="ORF">C1E23_00425</name>
</gene>
<evidence type="ECO:0000313" key="6">
    <source>
        <dbReference type="Proteomes" id="UP000291338"/>
    </source>
</evidence>
<keyword evidence="1" id="KW-0813">Transport</keyword>
<reference evidence="5 6" key="1">
    <citation type="submission" date="2018-01" db="EMBL/GenBank/DDBJ databases">
        <title>Co-occurrence of chitin degradation, pigmentation and bioactivity in marine Pseudoalteromonas.</title>
        <authorList>
            <person name="Paulsen S."/>
            <person name="Gram L."/>
            <person name="Machado H."/>
        </authorList>
    </citation>
    <scope>NUCLEOTIDE SEQUENCE [LARGE SCALE GENOMIC DNA]</scope>
    <source>
        <strain evidence="5 6">S3898</strain>
    </source>
</reference>
<proteinExistence type="predicted"/>
<organism evidence="5 6">
    <name type="scientific">Pseudoalteromonas phenolica</name>
    <dbReference type="NCBI Taxonomy" id="161398"/>
    <lineage>
        <taxon>Bacteria</taxon>
        <taxon>Pseudomonadati</taxon>
        <taxon>Pseudomonadota</taxon>
        <taxon>Gammaproteobacteria</taxon>
        <taxon>Alteromonadales</taxon>
        <taxon>Pseudoalteromonadaceae</taxon>
        <taxon>Pseudoalteromonas</taxon>
    </lineage>
</organism>
<feature type="signal peptide" evidence="3">
    <location>
        <begin position="1"/>
        <end position="33"/>
    </location>
</feature>
<name>A0A4Q7IUM3_9GAMM</name>
<sequence>MEQHIMNSLKLSTIALIFAFSMLGMTHSPMVFAGEGHDHDEKPPYTQKQPHHDEEENIVVLTEQAILANAIKTERASTGKISQHDTLFGVVAPTIDNTFTIMAPYQGIVEKVFVEIGDRVTKNQPLLKVQNRQTLQSYIIKSPADGEVTERLIAQGQLALDQTLLTIINLEQVWVELSAFPENIEKLKIGQNADIYDLHQHLKTSGKVSYIAPVMTGGHIARAIVVINNRDGHWRPGMHVKADVKTAEITSQLRIKQTAIQNLRGENVVFVKTANHFEARRVKLGEANRDWVSVIEGLNAGEEYVTENSYILKADILKNGASHTH</sequence>
<dbReference type="InterPro" id="IPR011053">
    <property type="entry name" value="Single_hybrid_motif"/>
</dbReference>
<dbReference type="Gene3D" id="2.40.30.170">
    <property type="match status" value="1"/>
</dbReference>
<evidence type="ECO:0000313" key="5">
    <source>
        <dbReference type="EMBL" id="RZQ55037.1"/>
    </source>
</evidence>
<protein>
    <submittedName>
        <fullName evidence="5">Cobalt transporter</fullName>
    </submittedName>
</protein>
<dbReference type="InterPro" id="IPR058649">
    <property type="entry name" value="CzcB_C"/>
</dbReference>